<evidence type="ECO:0008006" key="4">
    <source>
        <dbReference type="Google" id="ProtNLM"/>
    </source>
</evidence>
<comment type="caution">
    <text evidence="2">The sequence shown here is derived from an EMBL/GenBank/DDBJ whole genome shotgun (WGS) entry which is preliminary data.</text>
</comment>
<reference evidence="2 3" key="1">
    <citation type="submission" date="2017-09" db="EMBL/GenBank/DDBJ databases">
        <title>Phase variable restriction modification systems are present in the genome sequences of periodontal pathogens Prevotella intermedia, Tannerella forsythia and Porphyromonas gingivalis.</title>
        <authorList>
            <person name="Haigh R.D."/>
            <person name="Crawford L."/>
            <person name="Ralph J."/>
            <person name="Wanford J."/>
            <person name="Vartoukian S.R."/>
            <person name="Hijazib K."/>
            <person name="Wade W."/>
            <person name="Oggioni M.R."/>
        </authorList>
    </citation>
    <scope>NUCLEOTIDE SEQUENCE [LARGE SCALE GENOMIC DNA]</scope>
    <source>
        <strain evidence="2 3">WW11663</strain>
    </source>
</reference>
<name>A0A2A6E8I9_TANFO</name>
<dbReference type="AlphaFoldDB" id="A0A2A6E8I9"/>
<dbReference type="PANTHER" id="PTHR35869">
    <property type="entry name" value="OUTER-MEMBRANE LIPOPROTEIN CARRIER PROTEIN"/>
    <property type="match status" value="1"/>
</dbReference>
<accession>A0A2A6E8I9</accession>
<dbReference type="Gene3D" id="2.50.20.10">
    <property type="entry name" value="Lipoprotein localisation LolA/LolB/LppX"/>
    <property type="match status" value="1"/>
</dbReference>
<dbReference type="EMBL" id="NSLJ01000016">
    <property type="protein sequence ID" value="PDP43663.1"/>
    <property type="molecule type" value="Genomic_DNA"/>
</dbReference>
<organism evidence="2 3">
    <name type="scientific">Tannerella forsythia</name>
    <name type="common">Bacteroides forsythus</name>
    <dbReference type="NCBI Taxonomy" id="28112"/>
    <lineage>
        <taxon>Bacteria</taxon>
        <taxon>Pseudomonadati</taxon>
        <taxon>Bacteroidota</taxon>
        <taxon>Bacteroidia</taxon>
        <taxon>Bacteroidales</taxon>
        <taxon>Tannerellaceae</taxon>
        <taxon>Tannerella</taxon>
    </lineage>
</organism>
<keyword evidence="1" id="KW-0732">Signal</keyword>
<dbReference type="SUPFAM" id="SSF89392">
    <property type="entry name" value="Prokaryotic lipoproteins and lipoprotein localization factors"/>
    <property type="match status" value="1"/>
</dbReference>
<evidence type="ECO:0000313" key="3">
    <source>
        <dbReference type="Proteomes" id="UP000219259"/>
    </source>
</evidence>
<dbReference type="InterPro" id="IPR004564">
    <property type="entry name" value="OM_lipoprot_carrier_LolA-like"/>
</dbReference>
<dbReference type="Proteomes" id="UP000219259">
    <property type="component" value="Unassembled WGS sequence"/>
</dbReference>
<evidence type="ECO:0000256" key="1">
    <source>
        <dbReference type="ARBA" id="ARBA00022729"/>
    </source>
</evidence>
<proteinExistence type="predicted"/>
<dbReference type="PANTHER" id="PTHR35869:SF1">
    <property type="entry name" value="OUTER-MEMBRANE LIPOPROTEIN CARRIER PROTEIN"/>
    <property type="match status" value="1"/>
</dbReference>
<protein>
    <recommendedName>
        <fullName evidence="4">Outer membrane lipoprotein carrier protein LolA</fullName>
    </recommendedName>
</protein>
<dbReference type="InterPro" id="IPR029046">
    <property type="entry name" value="LolA/LolB/LppX"/>
</dbReference>
<dbReference type="CDD" id="cd16325">
    <property type="entry name" value="LolA"/>
    <property type="match status" value="1"/>
</dbReference>
<dbReference type="Pfam" id="PF03548">
    <property type="entry name" value="LolA"/>
    <property type="match status" value="1"/>
</dbReference>
<gene>
    <name evidence="2" type="ORF">CLI86_07580</name>
</gene>
<evidence type="ECO:0000313" key="2">
    <source>
        <dbReference type="EMBL" id="PDP43663.1"/>
    </source>
</evidence>
<sequence>MRFVDYLCPQFIKRKMKTTNKLYLSLLLLPYIVTLSAQNSYQKATEIQKKEITDNIRRVAREIKTLKADFTQVKELSFMKDQVTSEGKMLYKPDDKIRWEYTRPYAYVFAMDGNNVRMTSGGKTNKIPVKGSKLFTEISRVMIGGVSGAGLIDSPDFTTQFMVGKSDCKIMLTPRKKEVKDLFSSIQLYVDRSDSRIRRVELIEKSGDKTIITLKNIQLNTPVDDSVFAH</sequence>